<gene>
    <name evidence="1" type="ORF">E3U43_007098</name>
</gene>
<organism evidence="1 2">
    <name type="scientific">Larimichthys crocea</name>
    <name type="common">Large yellow croaker</name>
    <name type="synonym">Pseudosciaena crocea</name>
    <dbReference type="NCBI Taxonomy" id="215358"/>
    <lineage>
        <taxon>Eukaryota</taxon>
        <taxon>Metazoa</taxon>
        <taxon>Chordata</taxon>
        <taxon>Craniata</taxon>
        <taxon>Vertebrata</taxon>
        <taxon>Euteleostomi</taxon>
        <taxon>Actinopterygii</taxon>
        <taxon>Neopterygii</taxon>
        <taxon>Teleostei</taxon>
        <taxon>Neoteleostei</taxon>
        <taxon>Acanthomorphata</taxon>
        <taxon>Eupercaria</taxon>
        <taxon>Sciaenidae</taxon>
        <taxon>Larimichthys</taxon>
    </lineage>
</organism>
<evidence type="ECO:0000313" key="1">
    <source>
        <dbReference type="EMBL" id="TMS20605.1"/>
    </source>
</evidence>
<evidence type="ECO:0000313" key="2">
    <source>
        <dbReference type="Proteomes" id="UP000793456"/>
    </source>
</evidence>
<sequence>MFCREVSILCRLNHPCIIQFVGACLNDPSQFAIVTQYISGGSLFSLLHEQKRLIDLQSKLIIAIDVAKGMEYLHNLTQPIIHRDLNSHNILLYEDGHAVVADFGESRFLQSVDEDNMTKQPGNLRWMAPEVFTQCTRYSVKADMFSYALCLWELLTGEIPFAHLKPAAAAADMAYHHIRPPIGYSIPKPISALLMRGWYACPEDRPEFSEVVSNLEECLCNVELMSPASSNSSGSLSPSSSSDCLLGRGGPGRSHVAALRSRFELEYALNTRAYAFWTQSERRRASGGLSLEELRRNMQFSPIDRNGYVSDPMSTMRLCSSLSSSGSFEDSN</sequence>
<dbReference type="EMBL" id="CM011677">
    <property type="protein sequence ID" value="TMS20605.1"/>
    <property type="molecule type" value="Genomic_DNA"/>
</dbReference>
<proteinExistence type="predicted"/>
<dbReference type="Proteomes" id="UP000793456">
    <property type="component" value="Chromosome IV"/>
</dbReference>
<comment type="caution">
    <text evidence="1">The sequence shown here is derived from an EMBL/GenBank/DDBJ whole genome shotgun (WGS) entry which is preliminary data.</text>
</comment>
<name>A0ACD3RMP7_LARCR</name>
<protein>
    <submittedName>
        <fullName evidence="1">Uncharacterized protein</fullName>
    </submittedName>
</protein>
<reference evidence="1" key="1">
    <citation type="submission" date="2018-11" db="EMBL/GenBank/DDBJ databases">
        <title>The sequence and de novo assembly of Larimichthys crocea genome using PacBio and Hi-C technologies.</title>
        <authorList>
            <person name="Xu P."/>
            <person name="Chen B."/>
            <person name="Zhou Z."/>
            <person name="Ke Q."/>
            <person name="Wu Y."/>
            <person name="Bai H."/>
            <person name="Pu F."/>
        </authorList>
    </citation>
    <scope>NUCLEOTIDE SEQUENCE</scope>
    <source>
        <tissue evidence="1">Muscle</tissue>
    </source>
</reference>
<keyword evidence="2" id="KW-1185">Reference proteome</keyword>
<accession>A0ACD3RMP7</accession>